<dbReference type="Proteomes" id="UP000831782">
    <property type="component" value="Chromosome"/>
</dbReference>
<evidence type="ECO:0000313" key="2">
    <source>
        <dbReference type="EMBL" id="UOQ48873.1"/>
    </source>
</evidence>
<dbReference type="InterPro" id="IPR035919">
    <property type="entry name" value="EAL_sf"/>
</dbReference>
<keyword evidence="3" id="KW-1185">Reference proteome</keyword>
<dbReference type="InterPro" id="IPR001633">
    <property type="entry name" value="EAL_dom"/>
</dbReference>
<name>A0ABY4EYE2_9BACI</name>
<gene>
    <name evidence="2" type="ORF">MUN88_01665</name>
</gene>
<dbReference type="PROSITE" id="PS50883">
    <property type="entry name" value="EAL"/>
    <property type="match status" value="1"/>
</dbReference>
<organism evidence="2 3">
    <name type="scientific">Gracilibacillus caseinilyticus</name>
    <dbReference type="NCBI Taxonomy" id="2932256"/>
    <lineage>
        <taxon>Bacteria</taxon>
        <taxon>Bacillati</taxon>
        <taxon>Bacillota</taxon>
        <taxon>Bacilli</taxon>
        <taxon>Bacillales</taxon>
        <taxon>Bacillaceae</taxon>
        <taxon>Gracilibacillus</taxon>
    </lineage>
</organism>
<dbReference type="Gene3D" id="3.20.20.450">
    <property type="entry name" value="EAL domain"/>
    <property type="match status" value="1"/>
</dbReference>
<dbReference type="EMBL" id="CP095072">
    <property type="protein sequence ID" value="UOQ48873.1"/>
    <property type="molecule type" value="Genomic_DNA"/>
</dbReference>
<feature type="domain" description="EAL" evidence="1">
    <location>
        <begin position="1"/>
        <end position="70"/>
    </location>
</feature>
<evidence type="ECO:0000313" key="3">
    <source>
        <dbReference type="Proteomes" id="UP000831782"/>
    </source>
</evidence>
<proteinExistence type="predicted"/>
<accession>A0ABY4EYE2</accession>
<evidence type="ECO:0000259" key="1">
    <source>
        <dbReference type="PROSITE" id="PS50883"/>
    </source>
</evidence>
<sequence length="70" mass="8012">MNHQATPKAITRCDLDRLKNVNDTFGLKVVVEGEQVLSFIKYEKCDYYQGYLYSKPLEAEVIEAKLLAIS</sequence>
<dbReference type="RefSeq" id="WP_244720065.1">
    <property type="nucleotide sequence ID" value="NZ_CP095072.1"/>
</dbReference>
<reference evidence="2 3" key="1">
    <citation type="submission" date="2022-04" db="EMBL/GenBank/DDBJ databases">
        <title>Gracilibacillus sp. isolated from saltern.</title>
        <authorList>
            <person name="Won M."/>
            <person name="Lee C.-M."/>
            <person name="Woen H.-Y."/>
            <person name="Kwon S.-W."/>
        </authorList>
    </citation>
    <scope>NUCLEOTIDE SEQUENCE [LARGE SCALE GENOMIC DNA]</scope>
    <source>
        <strain evidence="2 3">SSWR10-1</strain>
    </source>
</reference>
<dbReference type="SUPFAM" id="SSF141868">
    <property type="entry name" value="EAL domain-like"/>
    <property type="match status" value="1"/>
</dbReference>
<protein>
    <recommendedName>
        <fullName evidence="1">EAL domain-containing protein</fullName>
    </recommendedName>
</protein>